<dbReference type="SUPFAM" id="SSF52518">
    <property type="entry name" value="Thiamin diphosphate-binding fold (THDP-binding)"/>
    <property type="match status" value="1"/>
</dbReference>
<evidence type="ECO:0000259" key="1">
    <source>
        <dbReference type="Pfam" id="PF02776"/>
    </source>
</evidence>
<dbReference type="RefSeq" id="WP_120674088.1">
    <property type="nucleotide sequence ID" value="NZ_RAZS01000002.1"/>
</dbReference>
<accession>A0ABX9REC7</accession>
<evidence type="ECO:0000313" key="2">
    <source>
        <dbReference type="EMBL" id="RKN22071.1"/>
    </source>
</evidence>
<name>A0ABX9REC7_9ACTN</name>
<sequence>MFCVQSFVFDGGDYLGAAHEAGAMFMRFGYPSRTGGLGVVTVTHGPALTNTLTGLVKGPPAAELTSRTSRSVTLCCPPAQGSSRRGHLRAR</sequence>
<keyword evidence="3" id="KW-1185">Reference proteome</keyword>
<gene>
    <name evidence="2" type="ORF">D7147_04880</name>
</gene>
<protein>
    <recommendedName>
        <fullName evidence="1">Thiamine pyrophosphate enzyme N-terminal TPP-binding domain-containing protein</fullName>
    </recommendedName>
</protein>
<feature type="domain" description="Thiamine pyrophosphate enzyme N-terminal TPP-binding" evidence="1">
    <location>
        <begin position="13"/>
        <end position="56"/>
    </location>
</feature>
<dbReference type="Proteomes" id="UP000271548">
    <property type="component" value="Unassembled WGS sequence"/>
</dbReference>
<comment type="caution">
    <text evidence="2">The sequence shown here is derived from an EMBL/GenBank/DDBJ whole genome shotgun (WGS) entry which is preliminary data.</text>
</comment>
<proteinExistence type="predicted"/>
<evidence type="ECO:0000313" key="3">
    <source>
        <dbReference type="Proteomes" id="UP000271548"/>
    </source>
</evidence>
<dbReference type="CDD" id="cd07035">
    <property type="entry name" value="TPP_PYR_POX_like"/>
    <property type="match status" value="1"/>
</dbReference>
<dbReference type="InterPro" id="IPR012001">
    <property type="entry name" value="Thiamin_PyroP_enz_TPP-bd_dom"/>
</dbReference>
<reference evidence="2 3" key="1">
    <citation type="submission" date="2018-09" db="EMBL/GenBank/DDBJ databases">
        <title>Micromonospora sp. nov. MS1-9, isolated from a root of Musa sp.</title>
        <authorList>
            <person name="Kuncharoen N."/>
            <person name="Kudo T."/>
            <person name="Ohkuma M."/>
            <person name="Yuki M."/>
            <person name="Tanasupawat S."/>
        </authorList>
    </citation>
    <scope>NUCLEOTIDE SEQUENCE [LARGE SCALE GENOMIC DNA]</scope>
    <source>
        <strain evidence="2 3">NGC1-4</strain>
    </source>
</reference>
<dbReference type="EMBL" id="RAZS01000002">
    <property type="protein sequence ID" value="RKN22071.1"/>
    <property type="molecule type" value="Genomic_DNA"/>
</dbReference>
<dbReference type="Gene3D" id="3.40.50.970">
    <property type="match status" value="1"/>
</dbReference>
<dbReference type="Pfam" id="PF02776">
    <property type="entry name" value="TPP_enzyme_N"/>
    <property type="match status" value="1"/>
</dbReference>
<dbReference type="InterPro" id="IPR029061">
    <property type="entry name" value="THDP-binding"/>
</dbReference>
<organism evidence="2 3">
    <name type="scientific">Micromonospora musae</name>
    <dbReference type="NCBI Taxonomy" id="1894970"/>
    <lineage>
        <taxon>Bacteria</taxon>
        <taxon>Bacillati</taxon>
        <taxon>Actinomycetota</taxon>
        <taxon>Actinomycetes</taxon>
        <taxon>Micromonosporales</taxon>
        <taxon>Micromonosporaceae</taxon>
        <taxon>Micromonospora</taxon>
    </lineage>
</organism>